<sequence>MAFVSLGAILIALASAPPTTSGSNIADLGYARYEGLHNTSLGLITYYGLPYAQAPTGDLSEDCLHLDIIAPDKPKSASLPVVVQIHGGGYTLGNSLTFDGTQFTAVANGSIIYVQIQYRLGPYGFLGSEEIRQNGTANAGLLDQRAALEWIQRHISAFGGDPEKVTILGGSAGGGSITNQLILYGGNSTPPFRAAIPEYPWWQPFHDDTVLELQYRDLLNVTQCNNLDCLRMLDSSTLTNASQAIFEIGYATGQYGVGDFYFGPSVDGVTIRELPSHEFEQGHFAKVPLLIDHNAYEGVIFTNLSIRSAEVEPDLETLWPNARNNSAFFTRLFELYPASAFTGTYLSDPIQANYSALASPDSIVQATAFYQRQTIFADAFVTCPTYYVASAFVDAGVPVWKLRFAAGLGIHGATQPNLFSAPAAQTNPTYGAWMKDYWISFIVFGDPNATPMVVGKPQWPQYLAVNGPDASFQVLEFNQTNVGTNIDADASARCDFLHGQSYRVRN</sequence>
<evidence type="ECO:0000256" key="3">
    <source>
        <dbReference type="RuleBase" id="RU361235"/>
    </source>
</evidence>
<dbReference type="Gene3D" id="3.40.50.1820">
    <property type="entry name" value="alpha/beta hydrolase"/>
    <property type="match status" value="1"/>
</dbReference>
<feature type="domain" description="Carboxylesterase type B" evidence="4">
    <location>
        <begin position="60"/>
        <end position="482"/>
    </location>
</feature>
<proteinExistence type="inferred from homology"/>
<feature type="signal peptide" evidence="3">
    <location>
        <begin position="1"/>
        <end position="22"/>
    </location>
</feature>
<dbReference type="PROSITE" id="PS00122">
    <property type="entry name" value="CARBOXYLESTERASE_B_1"/>
    <property type="match status" value="1"/>
</dbReference>
<dbReference type="EC" id="3.1.1.-" evidence="3"/>
<keyword evidence="2 3" id="KW-0378">Hydrolase</keyword>
<dbReference type="Proteomes" id="UP001345013">
    <property type="component" value="Unassembled WGS sequence"/>
</dbReference>
<accession>A0ABR0KMQ6</accession>
<keyword evidence="6" id="KW-1185">Reference proteome</keyword>
<evidence type="ECO:0000256" key="2">
    <source>
        <dbReference type="ARBA" id="ARBA00022801"/>
    </source>
</evidence>
<evidence type="ECO:0000259" key="4">
    <source>
        <dbReference type="Pfam" id="PF00135"/>
    </source>
</evidence>
<dbReference type="InterPro" id="IPR019826">
    <property type="entry name" value="Carboxylesterase_B_AS"/>
</dbReference>
<keyword evidence="3" id="KW-0732">Signal</keyword>
<evidence type="ECO:0000256" key="1">
    <source>
        <dbReference type="ARBA" id="ARBA00005964"/>
    </source>
</evidence>
<comment type="similarity">
    <text evidence="1 3">Belongs to the type-B carboxylesterase/lipase family.</text>
</comment>
<dbReference type="InterPro" id="IPR002018">
    <property type="entry name" value="CarbesteraseB"/>
</dbReference>
<evidence type="ECO:0000313" key="5">
    <source>
        <dbReference type="EMBL" id="KAK5100853.1"/>
    </source>
</evidence>
<comment type="caution">
    <text evidence="5">The sequence shown here is derived from an EMBL/GenBank/DDBJ whole genome shotgun (WGS) entry which is preliminary data.</text>
</comment>
<dbReference type="InterPro" id="IPR029058">
    <property type="entry name" value="AB_hydrolase_fold"/>
</dbReference>
<protein>
    <recommendedName>
        <fullName evidence="3">Carboxylic ester hydrolase</fullName>
        <ecNumber evidence="3">3.1.1.-</ecNumber>
    </recommendedName>
</protein>
<feature type="chain" id="PRO_5044958124" description="Carboxylic ester hydrolase" evidence="3">
    <location>
        <begin position="23"/>
        <end position="506"/>
    </location>
</feature>
<organism evidence="5 6">
    <name type="scientific">Lithohypha guttulata</name>
    <dbReference type="NCBI Taxonomy" id="1690604"/>
    <lineage>
        <taxon>Eukaryota</taxon>
        <taxon>Fungi</taxon>
        <taxon>Dikarya</taxon>
        <taxon>Ascomycota</taxon>
        <taxon>Pezizomycotina</taxon>
        <taxon>Eurotiomycetes</taxon>
        <taxon>Chaetothyriomycetidae</taxon>
        <taxon>Chaetothyriales</taxon>
        <taxon>Trichomeriaceae</taxon>
        <taxon>Lithohypha</taxon>
    </lineage>
</organism>
<reference evidence="5 6" key="1">
    <citation type="submission" date="2023-08" db="EMBL/GenBank/DDBJ databases">
        <title>Black Yeasts Isolated from many extreme environments.</title>
        <authorList>
            <person name="Coleine C."/>
            <person name="Stajich J.E."/>
            <person name="Selbmann L."/>
        </authorList>
    </citation>
    <scope>NUCLEOTIDE SEQUENCE [LARGE SCALE GENOMIC DNA]</scope>
    <source>
        <strain evidence="5 6">CCFEE 5885</strain>
    </source>
</reference>
<dbReference type="PANTHER" id="PTHR11559">
    <property type="entry name" value="CARBOXYLESTERASE"/>
    <property type="match status" value="1"/>
</dbReference>
<dbReference type="InterPro" id="IPR050309">
    <property type="entry name" value="Type-B_Carboxylest/Lipase"/>
</dbReference>
<dbReference type="SUPFAM" id="SSF53474">
    <property type="entry name" value="alpha/beta-Hydrolases"/>
    <property type="match status" value="1"/>
</dbReference>
<dbReference type="EMBL" id="JAVRRG010000005">
    <property type="protein sequence ID" value="KAK5100853.1"/>
    <property type="molecule type" value="Genomic_DNA"/>
</dbReference>
<dbReference type="Pfam" id="PF00135">
    <property type="entry name" value="COesterase"/>
    <property type="match status" value="1"/>
</dbReference>
<evidence type="ECO:0000313" key="6">
    <source>
        <dbReference type="Proteomes" id="UP001345013"/>
    </source>
</evidence>
<name>A0ABR0KMQ6_9EURO</name>
<gene>
    <name evidence="5" type="ORF">LTR24_000700</name>
</gene>